<dbReference type="EMBL" id="JARJLG010000197">
    <property type="protein sequence ID" value="KAJ7729516.1"/>
    <property type="molecule type" value="Genomic_DNA"/>
</dbReference>
<feature type="region of interest" description="Disordered" evidence="1">
    <location>
        <begin position="99"/>
        <end position="127"/>
    </location>
</feature>
<evidence type="ECO:0000256" key="1">
    <source>
        <dbReference type="SAM" id="MobiDB-lite"/>
    </source>
</evidence>
<comment type="caution">
    <text evidence="2">The sequence shown here is derived from an EMBL/GenBank/DDBJ whole genome shotgun (WGS) entry which is preliminary data.</text>
</comment>
<reference evidence="2" key="1">
    <citation type="submission" date="2023-03" db="EMBL/GenBank/DDBJ databases">
        <title>Massive genome expansion in bonnet fungi (Mycena s.s.) driven by repeated elements and novel gene families across ecological guilds.</title>
        <authorList>
            <consortium name="Lawrence Berkeley National Laboratory"/>
            <person name="Harder C.B."/>
            <person name="Miyauchi S."/>
            <person name="Viragh M."/>
            <person name="Kuo A."/>
            <person name="Thoen E."/>
            <person name="Andreopoulos B."/>
            <person name="Lu D."/>
            <person name="Skrede I."/>
            <person name="Drula E."/>
            <person name="Henrissat B."/>
            <person name="Morin E."/>
            <person name="Kohler A."/>
            <person name="Barry K."/>
            <person name="LaButti K."/>
            <person name="Morin E."/>
            <person name="Salamov A."/>
            <person name="Lipzen A."/>
            <person name="Mereny Z."/>
            <person name="Hegedus B."/>
            <person name="Baldrian P."/>
            <person name="Stursova M."/>
            <person name="Weitz H."/>
            <person name="Taylor A."/>
            <person name="Grigoriev I.V."/>
            <person name="Nagy L.G."/>
            <person name="Martin F."/>
            <person name="Kauserud H."/>
        </authorList>
    </citation>
    <scope>NUCLEOTIDE SEQUENCE</scope>
    <source>
        <strain evidence="2">CBHHK188m</strain>
    </source>
</reference>
<evidence type="ECO:0000313" key="3">
    <source>
        <dbReference type="Proteomes" id="UP001215280"/>
    </source>
</evidence>
<gene>
    <name evidence="2" type="ORF">DFH07DRAFT_781909</name>
</gene>
<sequence>MSSQPVECDLPEVFGSSPDITTISYEVSTTSIVYGLLEVERHRLLRQYRANFHAAAHSSPCQVTYNLACQYLKNVHEVQKAAADLASKSDQDSIIFNDSGPPLLEPREASPITGIPPSHVPSETAPGAIATDGEQVEKWYEYWTDKVDGFGEWGIPSSLLGGFRGGHTHGKGIERAWASVGEQQTTPEGNGNSDDGTVDSHHLQIISLHGIRDINCTCHNGKHSKYTQQEVFAFEDEAGHVVRQDSRHPTKCPTKAPNIVRLCLGTWILGIIQHPTGRALARTLVQHMLRWCCGPNSSPIHAPDSSPGRALNASQRIDTIIEYEVRPGELARHTGLFVLQDGKRGLKRRKVKPSDLDDAYGDWVPLPAEGYSEGADEDANDTEMGGKRKRDSPGETIVKFWCFVSSTRVSASRLHGVLPAVKVPQPEFNSQRRLNTTNGSRHFNRGCHLDRDVTGTGYAGMASTCPTLSGQVPATGEAGSCNAGVELLMLQGALGVAAKTLSLSRLRSVPSMSGEWRGRAWFPTTLELLGSIYQLGHGGHPCKHPAPAVRTMIVIDVGHIHSIKFRYSTTVDPATCATFASLEMFRLLNVVGNINVKDYMGTLEQLTNACDVRGVPCWCCPHNNINLPKGWRDVAPEFQPMSTKIGLWAQGGVTSLRRLLKEHLKG</sequence>
<protein>
    <submittedName>
        <fullName evidence="2">Uncharacterized protein</fullName>
    </submittedName>
</protein>
<evidence type="ECO:0000313" key="2">
    <source>
        <dbReference type="EMBL" id="KAJ7729516.1"/>
    </source>
</evidence>
<organism evidence="2 3">
    <name type="scientific">Mycena maculata</name>
    <dbReference type="NCBI Taxonomy" id="230809"/>
    <lineage>
        <taxon>Eukaryota</taxon>
        <taxon>Fungi</taxon>
        <taxon>Dikarya</taxon>
        <taxon>Basidiomycota</taxon>
        <taxon>Agaricomycotina</taxon>
        <taxon>Agaricomycetes</taxon>
        <taxon>Agaricomycetidae</taxon>
        <taxon>Agaricales</taxon>
        <taxon>Marasmiineae</taxon>
        <taxon>Mycenaceae</taxon>
        <taxon>Mycena</taxon>
    </lineage>
</organism>
<proteinExistence type="predicted"/>
<feature type="region of interest" description="Disordered" evidence="1">
    <location>
        <begin position="368"/>
        <end position="391"/>
    </location>
</feature>
<accession>A0AAD7HXI5</accession>
<name>A0AAD7HXI5_9AGAR</name>
<dbReference type="Proteomes" id="UP001215280">
    <property type="component" value="Unassembled WGS sequence"/>
</dbReference>
<keyword evidence="3" id="KW-1185">Reference proteome</keyword>
<dbReference type="AlphaFoldDB" id="A0AAD7HXI5"/>